<gene>
    <name evidence="1" type="ORF">ElyMa_005604500</name>
</gene>
<dbReference type="EMBL" id="BMAT01011185">
    <property type="protein sequence ID" value="GFR68257.1"/>
    <property type="molecule type" value="Genomic_DNA"/>
</dbReference>
<evidence type="ECO:0000313" key="2">
    <source>
        <dbReference type="Proteomes" id="UP000762676"/>
    </source>
</evidence>
<accession>A0AAV4F4H9</accession>
<evidence type="ECO:0000313" key="1">
    <source>
        <dbReference type="EMBL" id="GFR68257.1"/>
    </source>
</evidence>
<proteinExistence type="predicted"/>
<name>A0AAV4F4H9_9GAST</name>
<dbReference type="AlphaFoldDB" id="A0AAV4F4H9"/>
<dbReference type="Proteomes" id="UP000762676">
    <property type="component" value="Unassembled WGS sequence"/>
</dbReference>
<reference evidence="1 2" key="1">
    <citation type="journal article" date="2021" name="Elife">
        <title>Chloroplast acquisition without the gene transfer in kleptoplastic sea slugs, Plakobranchus ocellatus.</title>
        <authorList>
            <person name="Maeda T."/>
            <person name="Takahashi S."/>
            <person name="Yoshida T."/>
            <person name="Shimamura S."/>
            <person name="Takaki Y."/>
            <person name="Nagai Y."/>
            <person name="Toyoda A."/>
            <person name="Suzuki Y."/>
            <person name="Arimoto A."/>
            <person name="Ishii H."/>
            <person name="Satoh N."/>
            <person name="Nishiyama T."/>
            <person name="Hasebe M."/>
            <person name="Maruyama T."/>
            <person name="Minagawa J."/>
            <person name="Obokata J."/>
            <person name="Shigenobu S."/>
        </authorList>
    </citation>
    <scope>NUCLEOTIDE SEQUENCE [LARGE SCALE GENOMIC DNA]</scope>
</reference>
<comment type="caution">
    <text evidence="1">The sequence shown here is derived from an EMBL/GenBank/DDBJ whole genome shotgun (WGS) entry which is preliminary data.</text>
</comment>
<keyword evidence="2" id="KW-1185">Reference proteome</keyword>
<organism evidence="1 2">
    <name type="scientific">Elysia marginata</name>
    <dbReference type="NCBI Taxonomy" id="1093978"/>
    <lineage>
        <taxon>Eukaryota</taxon>
        <taxon>Metazoa</taxon>
        <taxon>Spiralia</taxon>
        <taxon>Lophotrochozoa</taxon>
        <taxon>Mollusca</taxon>
        <taxon>Gastropoda</taxon>
        <taxon>Heterobranchia</taxon>
        <taxon>Euthyneura</taxon>
        <taxon>Panpulmonata</taxon>
        <taxon>Sacoglossa</taxon>
        <taxon>Placobranchoidea</taxon>
        <taxon>Plakobranchidae</taxon>
        <taxon>Elysia</taxon>
    </lineage>
</organism>
<sequence length="99" mass="10965">MTGHCSVSKKAYGAMWHEEQMGRGANDIASAVIKILNAIADDHAGDPRLRNMILWSDSCVPQNRNRVFATAVKYFLSQQPEINSSNKSFVSQGIALSRR</sequence>
<protein>
    <submittedName>
        <fullName evidence="1">DNA repair protein rhp54</fullName>
    </submittedName>
</protein>